<organism evidence="2 3">
    <name type="scientific">Listeria monocytogenes serotype 4a (strain M7)</name>
    <dbReference type="NCBI Taxonomy" id="1030009"/>
    <lineage>
        <taxon>Bacteria</taxon>
        <taxon>Bacillati</taxon>
        <taxon>Bacillota</taxon>
        <taxon>Bacilli</taxon>
        <taxon>Bacillales</taxon>
        <taxon>Listeriaceae</taxon>
        <taxon>Listeria</taxon>
    </lineage>
</organism>
<dbReference type="Proteomes" id="UP000000486">
    <property type="component" value="Chromosome"/>
</dbReference>
<dbReference type="AlphaFoldDB" id="A0A0E0USZ2"/>
<dbReference type="InterPro" id="IPR037883">
    <property type="entry name" value="Knr4/Smi1-like_sf"/>
</dbReference>
<dbReference type="Gene3D" id="3.40.1580.10">
    <property type="entry name" value="SMI1/KNR4-like"/>
    <property type="match status" value="1"/>
</dbReference>
<protein>
    <submittedName>
        <fullName evidence="2">SMI1/KNR4 family</fullName>
    </submittedName>
</protein>
<accession>A0A0E0USZ2</accession>
<dbReference type="SUPFAM" id="SSF160631">
    <property type="entry name" value="SMI1/KNR4-like"/>
    <property type="match status" value="1"/>
</dbReference>
<dbReference type="PATRIC" id="fig|1030009.3.peg.551"/>
<proteinExistence type="predicted"/>
<reference evidence="2 3" key="1">
    <citation type="journal article" date="2011" name="J. Bacteriol.">
        <title>Genome sequence of the nonpathogenic Listeria monocytogenes serovar 4a strain M7.</title>
        <authorList>
            <person name="Chen J."/>
            <person name="Xia Y."/>
            <person name="Cheng C."/>
            <person name="Fang C."/>
            <person name="Shan Y."/>
            <person name="Jin G."/>
            <person name="Fang W."/>
        </authorList>
    </citation>
    <scope>NUCLEOTIDE SEQUENCE [LARGE SCALE GENOMIC DNA]</scope>
    <source>
        <strain evidence="2 3">M7</strain>
    </source>
</reference>
<dbReference type="SMART" id="SM00860">
    <property type="entry name" value="SMI1_KNR4"/>
    <property type="match status" value="1"/>
</dbReference>
<evidence type="ECO:0000259" key="1">
    <source>
        <dbReference type="SMART" id="SM00860"/>
    </source>
</evidence>
<dbReference type="HOGENOM" id="CLU_098198_1_0_9"/>
<gene>
    <name evidence="2" type="ordered locus">LMM7_0561</name>
</gene>
<evidence type="ECO:0000313" key="2">
    <source>
        <dbReference type="EMBL" id="AEH91567.1"/>
    </source>
</evidence>
<dbReference type="InterPro" id="IPR018958">
    <property type="entry name" value="Knr4/Smi1-like_dom"/>
</dbReference>
<sequence>MNRNELVNLLNKHAEIVNLGTSEDAPSTEWVNNAEKALSIKLPSDYKWFLETYGGGDICGEEIYSIYSIPFDEAVGGDIVYQNVISSNNIMNGYVVVSNTDFGEEFFFDIKDMEKIYISLGAQKELYANNFIEYLNKRLMSYI</sequence>
<dbReference type="EMBL" id="CP002816">
    <property type="protein sequence ID" value="AEH91567.1"/>
    <property type="molecule type" value="Genomic_DNA"/>
</dbReference>
<name>A0A0E0USZ2_LISMM</name>
<feature type="domain" description="Knr4/Smi1-like" evidence="1">
    <location>
        <begin position="20"/>
        <end position="137"/>
    </location>
</feature>
<evidence type="ECO:0000313" key="3">
    <source>
        <dbReference type="Proteomes" id="UP000000486"/>
    </source>
</evidence>
<dbReference type="RefSeq" id="WP_012581874.1">
    <property type="nucleotide sequence ID" value="NC_017537.1"/>
</dbReference>
<dbReference type="Pfam" id="PF14568">
    <property type="entry name" value="SUKH_6"/>
    <property type="match status" value="1"/>
</dbReference>
<dbReference type="KEGG" id="lmq:LMM7_0561"/>